<dbReference type="Gene3D" id="3.30.420.10">
    <property type="entry name" value="Ribonuclease H-like superfamily/Ribonuclease H"/>
    <property type="match status" value="1"/>
</dbReference>
<evidence type="ECO:0008006" key="3">
    <source>
        <dbReference type="Google" id="ProtNLM"/>
    </source>
</evidence>
<reference evidence="1" key="1">
    <citation type="journal article" date="2023" name="Plant J.">
        <title>Genome sequences and population genomics provide insights into the demographic history, inbreeding, and mutation load of two 'living fossil' tree species of Dipteronia.</title>
        <authorList>
            <person name="Feng Y."/>
            <person name="Comes H.P."/>
            <person name="Chen J."/>
            <person name="Zhu S."/>
            <person name="Lu R."/>
            <person name="Zhang X."/>
            <person name="Li P."/>
            <person name="Qiu J."/>
            <person name="Olsen K.M."/>
            <person name="Qiu Y."/>
        </authorList>
    </citation>
    <scope>NUCLEOTIDE SEQUENCE</scope>
    <source>
        <strain evidence="1">KIB01</strain>
    </source>
</reference>
<dbReference type="InterPro" id="IPR012337">
    <property type="entry name" value="RNaseH-like_sf"/>
</dbReference>
<evidence type="ECO:0000313" key="1">
    <source>
        <dbReference type="EMBL" id="KAK2662447.1"/>
    </source>
</evidence>
<dbReference type="CDD" id="cd06222">
    <property type="entry name" value="RNase_H_like"/>
    <property type="match status" value="1"/>
</dbReference>
<gene>
    <name evidence="1" type="ORF">Ddye_001021</name>
</gene>
<keyword evidence="2" id="KW-1185">Reference proteome</keyword>
<protein>
    <recommendedName>
        <fullName evidence="3">RNase H type-1 domain-containing protein</fullName>
    </recommendedName>
</protein>
<accession>A0AAD9XNI1</accession>
<name>A0AAD9XNI1_9ROSI</name>
<dbReference type="InterPro" id="IPR053151">
    <property type="entry name" value="RNase_H-like"/>
</dbReference>
<comment type="caution">
    <text evidence="1">The sequence shown here is derived from an EMBL/GenBank/DDBJ whole genome shotgun (WGS) entry which is preliminary data.</text>
</comment>
<dbReference type="Proteomes" id="UP001280121">
    <property type="component" value="Unassembled WGS sequence"/>
</dbReference>
<dbReference type="PANTHER" id="PTHR47723">
    <property type="entry name" value="OS05G0353850 PROTEIN"/>
    <property type="match status" value="1"/>
</dbReference>
<dbReference type="GO" id="GO:0003676">
    <property type="term" value="F:nucleic acid binding"/>
    <property type="evidence" value="ECO:0007669"/>
    <property type="project" value="InterPro"/>
</dbReference>
<dbReference type="InterPro" id="IPR036397">
    <property type="entry name" value="RNaseH_sf"/>
</dbReference>
<proteinExistence type="predicted"/>
<dbReference type="SUPFAM" id="SSF53098">
    <property type="entry name" value="Ribonuclease H-like"/>
    <property type="match status" value="1"/>
</dbReference>
<dbReference type="PANTHER" id="PTHR47723:SF22">
    <property type="entry name" value="RNASE H TYPE-1 DOMAIN-CONTAINING PROTEIN"/>
    <property type="match status" value="1"/>
</dbReference>
<dbReference type="EMBL" id="JANJYI010000001">
    <property type="protein sequence ID" value="KAK2662447.1"/>
    <property type="molecule type" value="Genomic_DNA"/>
</dbReference>
<evidence type="ECO:0000313" key="2">
    <source>
        <dbReference type="Proteomes" id="UP001280121"/>
    </source>
</evidence>
<dbReference type="InterPro" id="IPR044730">
    <property type="entry name" value="RNase_H-like_dom_plant"/>
</dbReference>
<organism evidence="1 2">
    <name type="scientific">Dipteronia dyeriana</name>
    <dbReference type="NCBI Taxonomy" id="168575"/>
    <lineage>
        <taxon>Eukaryota</taxon>
        <taxon>Viridiplantae</taxon>
        <taxon>Streptophyta</taxon>
        <taxon>Embryophyta</taxon>
        <taxon>Tracheophyta</taxon>
        <taxon>Spermatophyta</taxon>
        <taxon>Magnoliopsida</taxon>
        <taxon>eudicotyledons</taxon>
        <taxon>Gunneridae</taxon>
        <taxon>Pentapetalae</taxon>
        <taxon>rosids</taxon>
        <taxon>malvids</taxon>
        <taxon>Sapindales</taxon>
        <taxon>Sapindaceae</taxon>
        <taxon>Hippocastanoideae</taxon>
        <taxon>Acereae</taxon>
        <taxon>Dipteronia</taxon>
    </lineage>
</organism>
<dbReference type="AlphaFoldDB" id="A0AAD9XNI1"/>
<sequence length="106" mass="11798">MNVNELCVDSKPRKFQPSVSWIPPENFDLKFNVDESAREKSGQAGIGGVSRDVNSKVLCMFSLSVGLQDPIKEEVLAIQQACYLCMSKSWMVGREVEIVSDSKLEV</sequence>